<keyword evidence="11" id="KW-0732">Signal</keyword>
<dbReference type="OMA" id="YQCLYSG"/>
<evidence type="ECO:0000256" key="2">
    <source>
        <dbReference type="ARBA" id="ARBA00004413"/>
    </source>
</evidence>
<keyword evidence="7" id="KW-0037">Angiogenesis</keyword>
<evidence type="ECO:0000256" key="9">
    <source>
        <dbReference type="ARBA" id="ARBA00023034"/>
    </source>
</evidence>
<evidence type="ECO:0000313" key="14">
    <source>
        <dbReference type="Proteomes" id="UP000007799"/>
    </source>
</evidence>
<dbReference type="InterPro" id="IPR009652">
    <property type="entry name" value="PDCD10"/>
</dbReference>
<dbReference type="STRING" id="946362.F2UGD1"/>
<evidence type="ECO:0000256" key="8">
    <source>
        <dbReference type="ARBA" id="ARBA00022703"/>
    </source>
</evidence>
<evidence type="ECO:0000256" key="6">
    <source>
        <dbReference type="ARBA" id="ARBA00022490"/>
    </source>
</evidence>
<dbReference type="PANTHER" id="PTHR13250">
    <property type="entry name" value="TF-1 CELL APOPTOSIS RELATED PROTEIN-15"/>
    <property type="match status" value="1"/>
</dbReference>
<feature type="domain" description="Programmed cell death protein 10 dimerisation" evidence="12">
    <location>
        <begin position="4"/>
        <end position="62"/>
    </location>
</feature>
<organism evidence="14">
    <name type="scientific">Salpingoeca rosetta (strain ATCC 50818 / BSB-021)</name>
    <dbReference type="NCBI Taxonomy" id="946362"/>
    <lineage>
        <taxon>Eukaryota</taxon>
        <taxon>Choanoflagellata</taxon>
        <taxon>Craspedida</taxon>
        <taxon>Salpingoecidae</taxon>
        <taxon>Salpingoeca</taxon>
    </lineage>
</organism>
<reference evidence="13" key="1">
    <citation type="submission" date="2009-08" db="EMBL/GenBank/DDBJ databases">
        <title>Annotation of Salpingoeca rosetta.</title>
        <authorList>
            <consortium name="The Broad Institute Genome Sequencing Platform"/>
            <person name="Russ C."/>
            <person name="Cuomo C."/>
            <person name="Burger G."/>
            <person name="Gray M.W."/>
            <person name="Holland P.W.H."/>
            <person name="King N."/>
            <person name="Lang F.B.F."/>
            <person name="Roger A.J."/>
            <person name="Ruiz-Trillo I."/>
            <person name="Young S.K."/>
            <person name="Zeng Q."/>
            <person name="Gargeya S."/>
            <person name="Alvarado L."/>
            <person name="Berlin A."/>
            <person name="Chapman S.B."/>
            <person name="Chen Z."/>
            <person name="Freedman E."/>
            <person name="Gellesch M."/>
            <person name="Goldberg J."/>
            <person name="Griggs A."/>
            <person name="Gujja S."/>
            <person name="Heilman E."/>
            <person name="Heiman D."/>
            <person name="Howarth C."/>
            <person name="Mehta T."/>
            <person name="Neiman D."/>
            <person name="Pearson M."/>
            <person name="Roberts A."/>
            <person name="Saif S."/>
            <person name="Shea T."/>
            <person name="Shenoy N."/>
            <person name="Sisk P."/>
            <person name="Stolte C."/>
            <person name="Sykes S."/>
            <person name="White J."/>
            <person name="Yandava C."/>
            <person name="Haas B."/>
            <person name="Nusbaum C."/>
            <person name="Birren B."/>
        </authorList>
    </citation>
    <scope>NUCLEOTIDE SEQUENCE [LARGE SCALE GENOMIC DNA]</scope>
    <source>
        <strain evidence="13">ATCC 50818</strain>
    </source>
</reference>
<keyword evidence="9" id="KW-0333">Golgi apparatus</keyword>
<dbReference type="GeneID" id="16072163"/>
<feature type="chain" id="PRO_5003291062" description="Programmed cell death protein 10 dimerisation domain-containing protein" evidence="11">
    <location>
        <begin position="20"/>
        <end position="208"/>
    </location>
</feature>
<dbReference type="Pfam" id="PF06840">
    <property type="entry name" value="PDC10_C"/>
    <property type="match status" value="1"/>
</dbReference>
<sequence length="208" mass="23277">MTGPAASIALHALLFPSLAQVSEKNPDMEATVETIKHALEKAEASNPGLSHDFVDLILEKTQSKGGQDLTEKLLREAHRDVQLYSIDDKTPELTDLSNKAKALKRILSTIPDEVQNRTRFLGIIRKIAESIKDMLDAVNAVATNNADLIAPKAEELQQQRKMFVRGSKRFSDTLKQYFTDNKVHNLFRSAHRLINETNSLMRTVKSAL</sequence>
<dbReference type="GO" id="GO:0000139">
    <property type="term" value="C:Golgi membrane"/>
    <property type="evidence" value="ECO:0007669"/>
    <property type="project" value="UniProtKB-SubCell"/>
</dbReference>
<dbReference type="OrthoDB" id="6017654at2759"/>
<proteinExistence type="inferred from homology"/>
<accession>F2UGD1</accession>
<evidence type="ECO:0000256" key="1">
    <source>
        <dbReference type="ARBA" id="ARBA00004255"/>
    </source>
</evidence>
<evidence type="ECO:0000256" key="3">
    <source>
        <dbReference type="ARBA" id="ARBA00004496"/>
    </source>
</evidence>
<dbReference type="GO" id="GO:0006915">
    <property type="term" value="P:apoptotic process"/>
    <property type="evidence" value="ECO:0007669"/>
    <property type="project" value="UniProtKB-KW"/>
</dbReference>
<keyword evidence="8" id="KW-0053">Apoptosis</keyword>
<keyword evidence="14" id="KW-1185">Reference proteome</keyword>
<dbReference type="GO" id="GO:0005886">
    <property type="term" value="C:plasma membrane"/>
    <property type="evidence" value="ECO:0007669"/>
    <property type="project" value="UniProtKB-SubCell"/>
</dbReference>
<dbReference type="AlphaFoldDB" id="F2UGD1"/>
<keyword evidence="10" id="KW-0472">Membrane</keyword>
<name>F2UGD1_SALR5</name>
<dbReference type="PANTHER" id="PTHR13250:SF1">
    <property type="entry name" value="PROGRAMMED CELL DEATH PROTEIN 10"/>
    <property type="match status" value="1"/>
</dbReference>
<keyword evidence="5" id="KW-1003">Cell membrane</keyword>
<dbReference type="FunCoup" id="F2UGD1">
    <property type="interactions" value="1659"/>
</dbReference>
<evidence type="ECO:0000256" key="10">
    <source>
        <dbReference type="ARBA" id="ARBA00023136"/>
    </source>
</evidence>
<dbReference type="InterPro" id="IPR048288">
    <property type="entry name" value="PDCD10_N"/>
</dbReference>
<comment type="similarity">
    <text evidence="4">Belongs to the PDCD10 family.</text>
</comment>
<evidence type="ECO:0000256" key="5">
    <source>
        <dbReference type="ARBA" id="ARBA00022475"/>
    </source>
</evidence>
<evidence type="ECO:0000256" key="11">
    <source>
        <dbReference type="SAM" id="SignalP"/>
    </source>
</evidence>
<dbReference type="Proteomes" id="UP000007799">
    <property type="component" value="Unassembled WGS sequence"/>
</dbReference>
<dbReference type="eggNOG" id="KOG4025">
    <property type="taxonomic scope" value="Eukaryota"/>
</dbReference>
<dbReference type="RefSeq" id="XP_004991602.1">
    <property type="nucleotide sequence ID" value="XM_004991545.1"/>
</dbReference>
<keyword evidence="6" id="KW-0963">Cytoplasm</keyword>
<evidence type="ECO:0000256" key="7">
    <source>
        <dbReference type="ARBA" id="ARBA00022657"/>
    </source>
</evidence>
<dbReference type="Gene3D" id="1.20.120.330">
    <property type="entry name" value="Nucleotidyltransferases domain 2"/>
    <property type="match status" value="1"/>
</dbReference>
<dbReference type="GO" id="GO:1903358">
    <property type="term" value="P:regulation of Golgi organization"/>
    <property type="evidence" value="ECO:0007669"/>
    <property type="project" value="TreeGrafter"/>
</dbReference>
<dbReference type="InParanoid" id="F2UGD1"/>
<dbReference type="GO" id="GO:0019901">
    <property type="term" value="F:protein kinase binding"/>
    <property type="evidence" value="ECO:0007669"/>
    <property type="project" value="TreeGrafter"/>
</dbReference>
<dbReference type="GO" id="GO:0090443">
    <property type="term" value="C:FAR/SIN/STRIPAK complex"/>
    <property type="evidence" value="ECO:0007669"/>
    <property type="project" value="TreeGrafter"/>
</dbReference>
<feature type="signal peptide" evidence="11">
    <location>
        <begin position="1"/>
        <end position="19"/>
    </location>
</feature>
<dbReference type="KEGG" id="sre:PTSG_07801"/>
<dbReference type="Gene3D" id="1.10.12.70">
    <property type="match status" value="1"/>
</dbReference>
<dbReference type="Pfam" id="PF20929">
    <property type="entry name" value="PDCD10_N"/>
    <property type="match status" value="1"/>
</dbReference>
<gene>
    <name evidence="13" type="ORF">PTSG_07801</name>
</gene>
<evidence type="ECO:0000313" key="13">
    <source>
        <dbReference type="EMBL" id="EGD75681.1"/>
    </source>
</evidence>
<dbReference type="EMBL" id="GL832973">
    <property type="protein sequence ID" value="EGD75681.1"/>
    <property type="molecule type" value="Genomic_DNA"/>
</dbReference>
<comment type="subcellular location">
    <subcellularLocation>
        <location evidence="2">Cell membrane</location>
        <topology evidence="2">Peripheral membrane protein</topology>
        <orientation evidence="2">Cytoplasmic side</orientation>
    </subcellularLocation>
    <subcellularLocation>
        <location evidence="3">Cytoplasm</location>
    </subcellularLocation>
    <subcellularLocation>
        <location evidence="1">Golgi apparatus membrane</location>
        <topology evidence="1">Peripheral membrane protein</topology>
        <orientation evidence="1">Cytoplasmic side</orientation>
    </subcellularLocation>
</comment>
<evidence type="ECO:0000259" key="12">
    <source>
        <dbReference type="Pfam" id="PF20929"/>
    </source>
</evidence>
<protein>
    <recommendedName>
        <fullName evidence="12">Programmed cell death protein 10 dimerisation domain-containing protein</fullName>
    </recommendedName>
</protein>
<dbReference type="InterPro" id="IPR046409">
    <property type="entry name" value="PDC10_dimerisation_sf"/>
</dbReference>
<evidence type="ECO:0000256" key="4">
    <source>
        <dbReference type="ARBA" id="ARBA00009181"/>
    </source>
</evidence>